<proteinExistence type="predicted"/>
<evidence type="ECO:0000313" key="3">
    <source>
        <dbReference type="EMBL" id="NIJ23797.1"/>
    </source>
</evidence>
<dbReference type="RefSeq" id="WP_140231405.1">
    <property type="nucleotide sequence ID" value="NZ_BAAAEV010000001.1"/>
</dbReference>
<dbReference type="InterPro" id="IPR045175">
    <property type="entry name" value="M28_fam"/>
</dbReference>
<evidence type="ECO:0000259" key="2">
    <source>
        <dbReference type="Pfam" id="PF04389"/>
    </source>
</evidence>
<sequence>MKSALLALPLVALTLAPAAAQQTASPEEAELKAHIAYLSSDAMAGRAPFTPQYRTAADYVAKQFAAAGAVAGGEDDSFFQPVPLVRVVPDGRGTMELGRGGKTTALVFGEDFVSLGSPLPGKSAVTGDVVFAGYGVVDAGSGIDDYAGLDVSGRIVAVLGGAPKGLHSEVAAHFGSLQAKAMLAAARGAKGVLVLIPPAQEKKMSVSRLLAQWERGATTWAKDGVPATSTRDTPLVGFMGATGARKLFAGSPLDLEAIAAAAEAGTPVPRGPLGTSLSVAQKFTVQPLGTSDNVVGVIEGSDPALKDEYVVLSAHLDHIGVDEDAKPGADAINNGAMDNALGVGSLIEVAREFQRSGKRPRRSVMLLAVTAEEIGLLGSDYFARNPTVPRQSLVAEINLDMPVMTFDFVDLVALGGDRSSIGPVAAKVAGDLGFKLVPDPSPELAFFVRTDHYSFVKQGVPSISLDTGPGGPGQAAITDFLEKHYHQPSDEVGLIDMSAARDFVRVNYGIARAIADADARPVWNKGDFFGEMFGADAK</sequence>
<dbReference type="InterPro" id="IPR046450">
    <property type="entry name" value="PA_dom_sf"/>
</dbReference>
<dbReference type="PANTHER" id="PTHR12147">
    <property type="entry name" value="METALLOPEPTIDASE M28 FAMILY MEMBER"/>
    <property type="match status" value="1"/>
</dbReference>
<dbReference type="SUPFAM" id="SSF53187">
    <property type="entry name" value="Zn-dependent exopeptidases"/>
    <property type="match status" value="1"/>
</dbReference>
<dbReference type="PANTHER" id="PTHR12147:SF26">
    <property type="entry name" value="PEPTIDASE M28 DOMAIN-CONTAINING PROTEIN"/>
    <property type="match status" value="1"/>
</dbReference>
<evidence type="ECO:0000313" key="4">
    <source>
        <dbReference type="Proteomes" id="UP000788153"/>
    </source>
</evidence>
<dbReference type="Pfam" id="PF04389">
    <property type="entry name" value="Peptidase_M28"/>
    <property type="match status" value="1"/>
</dbReference>
<dbReference type="SUPFAM" id="SSF52025">
    <property type="entry name" value="PA domain"/>
    <property type="match status" value="1"/>
</dbReference>
<feature type="chain" id="PRO_5045421505" description="Peptidase M28 domain-containing protein" evidence="1">
    <location>
        <begin position="21"/>
        <end position="538"/>
    </location>
</feature>
<dbReference type="EMBL" id="JAASQP010000001">
    <property type="protein sequence ID" value="NIJ23797.1"/>
    <property type="molecule type" value="Genomic_DNA"/>
</dbReference>
<keyword evidence="1" id="KW-0732">Signal</keyword>
<feature type="signal peptide" evidence="1">
    <location>
        <begin position="1"/>
        <end position="20"/>
    </location>
</feature>
<evidence type="ECO:0000256" key="1">
    <source>
        <dbReference type="SAM" id="SignalP"/>
    </source>
</evidence>
<reference evidence="3 4" key="1">
    <citation type="submission" date="2020-03" db="EMBL/GenBank/DDBJ databases">
        <title>Genomic Encyclopedia of Type Strains, Phase IV (KMG-IV): sequencing the most valuable type-strain genomes for metagenomic binning, comparative biology and taxonomic classification.</title>
        <authorList>
            <person name="Goeker M."/>
        </authorList>
    </citation>
    <scope>NUCLEOTIDE SEQUENCE [LARGE SCALE GENOMIC DNA]</scope>
    <source>
        <strain evidence="3 4">DSM 22753</strain>
    </source>
</reference>
<gene>
    <name evidence="3" type="ORF">FHT01_001339</name>
</gene>
<dbReference type="Gene3D" id="3.50.30.30">
    <property type="match status" value="1"/>
</dbReference>
<feature type="domain" description="Peptidase M28" evidence="2">
    <location>
        <begin position="293"/>
        <end position="506"/>
    </location>
</feature>
<dbReference type="Gene3D" id="3.40.630.10">
    <property type="entry name" value="Zn peptidases"/>
    <property type="match status" value="1"/>
</dbReference>
<dbReference type="Proteomes" id="UP000788153">
    <property type="component" value="Unassembled WGS sequence"/>
</dbReference>
<dbReference type="InterPro" id="IPR007484">
    <property type="entry name" value="Peptidase_M28"/>
</dbReference>
<name>A0ABX0U365_9SPHN</name>
<comment type="caution">
    <text evidence="3">The sequence shown here is derived from an EMBL/GenBank/DDBJ whole genome shotgun (WGS) entry which is preliminary data.</text>
</comment>
<accession>A0ABX0U365</accession>
<protein>
    <recommendedName>
        <fullName evidence="2">Peptidase M28 domain-containing protein</fullName>
    </recommendedName>
</protein>
<organism evidence="3 4">
    <name type="scientific">Sphingomonas japonica</name>
    <dbReference type="NCBI Taxonomy" id="511662"/>
    <lineage>
        <taxon>Bacteria</taxon>
        <taxon>Pseudomonadati</taxon>
        <taxon>Pseudomonadota</taxon>
        <taxon>Alphaproteobacteria</taxon>
        <taxon>Sphingomonadales</taxon>
        <taxon>Sphingomonadaceae</taxon>
        <taxon>Sphingomonas</taxon>
    </lineage>
</organism>
<keyword evidence="4" id="KW-1185">Reference proteome</keyword>